<proteinExistence type="predicted"/>
<reference evidence="2 3" key="1">
    <citation type="journal article" date="2018" name="Nat. Biotechnol.">
        <title>A standardized bacterial taxonomy based on genome phylogeny substantially revises the tree of life.</title>
        <authorList>
            <person name="Parks D.H."/>
            <person name="Chuvochina M."/>
            <person name="Waite D.W."/>
            <person name="Rinke C."/>
            <person name="Skarshewski A."/>
            <person name="Chaumeil P.A."/>
            <person name="Hugenholtz P."/>
        </authorList>
    </citation>
    <scope>NUCLEOTIDE SEQUENCE [LARGE SCALE GENOMIC DNA]</scope>
    <source>
        <strain evidence="2">UBA9360</strain>
    </source>
</reference>
<protein>
    <submittedName>
        <fullName evidence="2">Uncharacterized protein</fullName>
    </submittedName>
</protein>
<evidence type="ECO:0000313" key="2">
    <source>
        <dbReference type="EMBL" id="HAR56212.1"/>
    </source>
</evidence>
<feature type="signal peptide" evidence="1">
    <location>
        <begin position="1"/>
        <end position="24"/>
    </location>
</feature>
<organism evidence="2 3">
    <name type="scientific">Idiomarina baltica</name>
    <dbReference type="NCBI Taxonomy" id="190892"/>
    <lineage>
        <taxon>Bacteria</taxon>
        <taxon>Pseudomonadati</taxon>
        <taxon>Pseudomonadota</taxon>
        <taxon>Gammaproteobacteria</taxon>
        <taxon>Alteromonadales</taxon>
        <taxon>Idiomarinaceae</taxon>
        <taxon>Idiomarina</taxon>
    </lineage>
</organism>
<comment type="caution">
    <text evidence="2">The sequence shown here is derived from an EMBL/GenBank/DDBJ whole genome shotgun (WGS) entry which is preliminary data.</text>
</comment>
<dbReference type="Proteomes" id="UP000262878">
    <property type="component" value="Unassembled WGS sequence"/>
</dbReference>
<dbReference type="STRING" id="314276.OS145_01592"/>
<dbReference type="EMBL" id="DMUP01000123">
    <property type="protein sequence ID" value="HAR56212.1"/>
    <property type="molecule type" value="Genomic_DNA"/>
</dbReference>
<feature type="chain" id="PRO_5016964313" evidence="1">
    <location>
        <begin position="25"/>
        <end position="107"/>
    </location>
</feature>
<evidence type="ECO:0000313" key="3">
    <source>
        <dbReference type="Proteomes" id="UP000262878"/>
    </source>
</evidence>
<sequence>MSLRAFFVLVIFSSTLLLPQWASAERVCQQENAHACEHDNSVMHDCCDDLLRVHCTGLSIAYVECDASIETPATILAESAKSRAVTETRPKHGSELFRPPIYTKLYC</sequence>
<dbReference type="AlphaFoldDB" id="A0A348WNV0"/>
<keyword evidence="1" id="KW-0732">Signal</keyword>
<name>A0A348WNV0_9GAMM</name>
<gene>
    <name evidence="2" type="ORF">DCR58_05420</name>
</gene>
<evidence type="ECO:0000256" key="1">
    <source>
        <dbReference type="SAM" id="SignalP"/>
    </source>
</evidence>
<accession>A0A348WNV0</accession>